<accession>A0A939B8A8</accession>
<keyword evidence="4" id="KW-1185">Reference proteome</keyword>
<gene>
    <name evidence="3" type="ORF">H7U32_05215</name>
</gene>
<name>A0A939B8A8_9BIFI</name>
<dbReference type="Gene3D" id="3.30.420.10">
    <property type="entry name" value="Ribonuclease H-like superfamily/Ribonuclease H"/>
    <property type="match status" value="1"/>
</dbReference>
<feature type="non-terminal residue" evidence="3">
    <location>
        <position position="1"/>
    </location>
</feature>
<dbReference type="PANTHER" id="PTHR46889:SF4">
    <property type="entry name" value="TRANSPOSASE INSO FOR INSERTION SEQUENCE ELEMENT IS911B-RELATED"/>
    <property type="match status" value="1"/>
</dbReference>
<feature type="region of interest" description="Disordered" evidence="1">
    <location>
        <begin position="135"/>
        <end position="174"/>
    </location>
</feature>
<organism evidence="3 4">
    <name type="scientific">Bifidobacterium pullorum subsp. saeculare</name>
    <dbReference type="NCBI Taxonomy" id="78257"/>
    <lineage>
        <taxon>Bacteria</taxon>
        <taxon>Bacillati</taxon>
        <taxon>Actinomycetota</taxon>
        <taxon>Actinomycetes</taxon>
        <taxon>Bifidobacteriales</taxon>
        <taxon>Bifidobacteriaceae</taxon>
        <taxon>Bifidobacterium</taxon>
    </lineage>
</organism>
<comment type="caution">
    <text evidence="3">The sequence shown here is derived from an EMBL/GenBank/DDBJ whole genome shotgun (WGS) entry which is preliminary data.</text>
</comment>
<reference evidence="3" key="1">
    <citation type="submission" date="2020-08" db="EMBL/GenBank/DDBJ databases">
        <authorList>
            <person name="Cejkova D."/>
            <person name="Kubasova T."/>
            <person name="Jahodarova E."/>
            <person name="Rychlik I."/>
        </authorList>
    </citation>
    <scope>NUCLEOTIDE SEQUENCE</scope>
    <source>
        <strain evidence="3">An836</strain>
    </source>
</reference>
<evidence type="ECO:0000313" key="4">
    <source>
        <dbReference type="Proteomes" id="UP000718821"/>
    </source>
</evidence>
<dbReference type="SUPFAM" id="SSF53098">
    <property type="entry name" value="Ribonuclease H-like"/>
    <property type="match status" value="1"/>
</dbReference>
<dbReference type="InterPro" id="IPR036397">
    <property type="entry name" value="RNaseH_sf"/>
</dbReference>
<protein>
    <recommendedName>
        <fullName evidence="2">Integrase catalytic domain-containing protein</fullName>
    </recommendedName>
</protein>
<dbReference type="InterPro" id="IPR012337">
    <property type="entry name" value="RNaseH-like_sf"/>
</dbReference>
<reference evidence="3" key="2">
    <citation type="journal article" date="2021" name="Sci. Rep.">
        <title>The distribution of antibiotic resistance genes in chicken gut microbiota commensals.</title>
        <authorList>
            <person name="Juricova H."/>
            <person name="Matiasovicova J."/>
            <person name="Kubasova T."/>
            <person name="Cejkova D."/>
            <person name="Rychlik I."/>
        </authorList>
    </citation>
    <scope>NUCLEOTIDE SEQUENCE</scope>
    <source>
        <strain evidence="3">An836</strain>
    </source>
</reference>
<dbReference type="PANTHER" id="PTHR46889">
    <property type="entry name" value="TRANSPOSASE INSF FOR INSERTION SEQUENCE IS3B-RELATED"/>
    <property type="match status" value="1"/>
</dbReference>
<evidence type="ECO:0000259" key="2">
    <source>
        <dbReference type="PROSITE" id="PS50994"/>
    </source>
</evidence>
<dbReference type="AlphaFoldDB" id="A0A939B8A8"/>
<dbReference type="PROSITE" id="PS50994">
    <property type="entry name" value="INTEGRASE"/>
    <property type="match status" value="1"/>
</dbReference>
<dbReference type="GO" id="GO:0003676">
    <property type="term" value="F:nucleic acid binding"/>
    <property type="evidence" value="ECO:0007669"/>
    <property type="project" value="InterPro"/>
</dbReference>
<dbReference type="Proteomes" id="UP000718821">
    <property type="component" value="Unassembled WGS sequence"/>
</dbReference>
<feature type="domain" description="Integrase catalytic" evidence="2">
    <location>
        <begin position="1"/>
        <end position="157"/>
    </location>
</feature>
<dbReference type="GO" id="GO:0015074">
    <property type="term" value="P:DNA integration"/>
    <property type="evidence" value="ECO:0007669"/>
    <property type="project" value="InterPro"/>
</dbReference>
<evidence type="ECO:0000313" key="3">
    <source>
        <dbReference type="EMBL" id="MBM6699722.1"/>
    </source>
</evidence>
<dbReference type="EMBL" id="JACLYU010000008">
    <property type="protein sequence ID" value="MBM6699722.1"/>
    <property type="molecule type" value="Genomic_DNA"/>
</dbReference>
<dbReference type="InterPro" id="IPR050900">
    <property type="entry name" value="Transposase_IS3/IS150/IS904"/>
</dbReference>
<sequence>WLTDAARSAMDGYKRRPSPVIDRFDGMVVSWRLSRSPDAAMADGMPLDAIATLAPGETPTVRSDRGCRHRWPGWIRIREEHGLVRSMSAKGRGPDNAAAEGSFGRPRNEFLHCRDWKDVTYDELHGRLAAYLTHHNETRTKKSPGRQSPVQYRRSLGLAARPSKTTSAPPRDGPYGHSCAWRDLERCHGMYSCAWRGHEERSAQAQLCMAWSRGESV</sequence>
<proteinExistence type="predicted"/>
<dbReference type="InterPro" id="IPR001584">
    <property type="entry name" value="Integrase_cat-core"/>
</dbReference>
<evidence type="ECO:0000256" key="1">
    <source>
        <dbReference type="SAM" id="MobiDB-lite"/>
    </source>
</evidence>